<dbReference type="AlphaFoldDB" id="A0A7X2V1L4"/>
<organism evidence="2 3">
    <name type="scientific">Pseudomonas karstica</name>
    <dbReference type="NCBI Taxonomy" id="1055468"/>
    <lineage>
        <taxon>Bacteria</taxon>
        <taxon>Pseudomonadati</taxon>
        <taxon>Pseudomonadota</taxon>
        <taxon>Gammaproteobacteria</taxon>
        <taxon>Pseudomonadales</taxon>
        <taxon>Pseudomonadaceae</taxon>
        <taxon>Pseudomonas</taxon>
    </lineage>
</organism>
<dbReference type="PANTHER" id="PTHR37625:SF4">
    <property type="entry name" value="OUTER MEMBRANE LIPOPROTEIN"/>
    <property type="match status" value="1"/>
</dbReference>
<dbReference type="InterPro" id="IPR017734">
    <property type="entry name" value="T6SS_SciN"/>
</dbReference>
<protein>
    <submittedName>
        <fullName evidence="2">Type VI secretion system lipoprotein TssJ</fullName>
    </submittedName>
</protein>
<reference evidence="2 3" key="1">
    <citation type="submission" date="2019-11" db="EMBL/GenBank/DDBJ databases">
        <title>Pseudmonas karstica sp. nov. and Pseudomonas spelaei sp. nov. from caves.</title>
        <authorList>
            <person name="Zeman M."/>
        </authorList>
    </citation>
    <scope>NUCLEOTIDE SEQUENCE [LARGE SCALE GENOMIC DNA]</scope>
    <source>
        <strain evidence="2 3">CCM 7891</strain>
    </source>
</reference>
<dbReference type="OrthoDB" id="7066769at2"/>
<feature type="signal peptide" evidence="1">
    <location>
        <begin position="1"/>
        <end position="22"/>
    </location>
</feature>
<comment type="caution">
    <text evidence="2">The sequence shown here is derived from an EMBL/GenBank/DDBJ whole genome shotgun (WGS) entry which is preliminary data.</text>
</comment>
<keyword evidence="1" id="KW-0732">Signal</keyword>
<evidence type="ECO:0000256" key="1">
    <source>
        <dbReference type="SAM" id="SignalP"/>
    </source>
</evidence>
<dbReference type="PANTHER" id="PTHR37625">
    <property type="entry name" value="OUTER MEMBRANE LIPOPROTEIN-RELATED"/>
    <property type="match status" value="1"/>
</dbReference>
<dbReference type="EMBL" id="WLYI01000051">
    <property type="protein sequence ID" value="MTD22335.1"/>
    <property type="molecule type" value="Genomic_DNA"/>
</dbReference>
<keyword evidence="2" id="KW-0449">Lipoprotein</keyword>
<dbReference type="Proteomes" id="UP000431485">
    <property type="component" value="Unassembled WGS sequence"/>
</dbReference>
<dbReference type="InterPro" id="IPR038706">
    <property type="entry name" value="Type_VI_SciN-like_sf"/>
</dbReference>
<name>A0A7X2V1L4_9PSED</name>
<dbReference type="RefSeq" id="WP_154745896.1">
    <property type="nucleotide sequence ID" value="NZ_JBHSTG010000028.1"/>
</dbReference>
<keyword evidence="3" id="KW-1185">Reference proteome</keyword>
<gene>
    <name evidence="2" type="primary">tssJ</name>
    <name evidence="2" type="ORF">GIR22_24705</name>
</gene>
<accession>A0A7X2V1L4</accession>
<feature type="chain" id="PRO_5030864628" evidence="1">
    <location>
        <begin position="23"/>
        <end position="241"/>
    </location>
</feature>
<evidence type="ECO:0000313" key="2">
    <source>
        <dbReference type="EMBL" id="MTD22335.1"/>
    </source>
</evidence>
<proteinExistence type="predicted"/>
<dbReference type="Pfam" id="PF12790">
    <property type="entry name" value="T6SS-SciN"/>
    <property type="match status" value="1"/>
</dbReference>
<dbReference type="Gene3D" id="2.60.40.4150">
    <property type="entry name" value="Type VI secretion system, lipoprotein SciN"/>
    <property type="match status" value="1"/>
</dbReference>
<evidence type="ECO:0000313" key="3">
    <source>
        <dbReference type="Proteomes" id="UP000431485"/>
    </source>
</evidence>
<sequence>MDKKQKSALTACVAALVMTAMLTGCGVTDRIGKRADDTWMGDMFYSDNEKVILNTYAGNQLNLDASGKALSVVLHIYQLSSLERFAAVSADDLSAAPQQALGNTLIEEREIVLLPDMGQTDIWPLNKATRYVGVAGFFRSDEDSQWKIAFDANSLRQDGIWFSSDGVGVLADFYSVQAVRGVDVLNVPETQDPLAEPNTPTTPAIPKPVSDIAQKQATDMANGAVKKTADTKMNSLLEGAK</sequence>
<dbReference type="PROSITE" id="PS51257">
    <property type="entry name" value="PROKAR_LIPOPROTEIN"/>
    <property type="match status" value="1"/>
</dbReference>
<dbReference type="NCBIfam" id="TIGR03352">
    <property type="entry name" value="VI_chp_3"/>
    <property type="match status" value="1"/>
</dbReference>